<evidence type="ECO:0000313" key="2">
    <source>
        <dbReference type="EMBL" id="CCK76032.1"/>
    </source>
</evidence>
<dbReference type="STRING" id="698738.OLEAN_C18560"/>
<dbReference type="Proteomes" id="UP000032749">
    <property type="component" value="Chromosome"/>
</dbReference>
<accession>R4YMH0</accession>
<reference evidence="2 3" key="1">
    <citation type="journal article" date="2013" name="Nat. Commun.">
        <title>Genome sequence and functional genomic analysis of the oil-degrading bacterium Oleispira antarctica.</title>
        <authorList>
            <person name="Kube M."/>
            <person name="Chernikova T.N."/>
            <person name="Al-Ramahi Y."/>
            <person name="Beloqui A."/>
            <person name="Lopez-Cortez N."/>
            <person name="Guazzaroni M.E."/>
            <person name="Heipieper H.J."/>
            <person name="Klages S."/>
            <person name="Kotsyurbenko O.R."/>
            <person name="Langer I."/>
            <person name="Nechitaylo T.Y."/>
            <person name="Lunsdorf H."/>
            <person name="Fernandez M."/>
            <person name="Juarez S."/>
            <person name="Ciordia S."/>
            <person name="Singer A."/>
            <person name="Kagan O."/>
            <person name="Egorova O."/>
            <person name="Petit P.A."/>
            <person name="Stogios P."/>
            <person name="Kim Y."/>
            <person name="Tchigvintsev A."/>
            <person name="Flick R."/>
            <person name="Denaro R."/>
            <person name="Genovese M."/>
            <person name="Albar J.P."/>
            <person name="Reva O.N."/>
            <person name="Martinez-Gomariz M."/>
            <person name="Tran H."/>
            <person name="Ferrer M."/>
            <person name="Savchenko A."/>
            <person name="Yakunin A.F."/>
            <person name="Yakimov M.M."/>
            <person name="Golyshina O.V."/>
            <person name="Reinhardt R."/>
            <person name="Golyshin P.N."/>
        </authorList>
    </citation>
    <scope>NUCLEOTIDE SEQUENCE [LARGE SCALE GENOMIC DNA]</scope>
</reference>
<proteinExistence type="predicted"/>
<organism evidence="2 3">
    <name type="scientific">Oleispira antarctica RB-8</name>
    <dbReference type="NCBI Taxonomy" id="698738"/>
    <lineage>
        <taxon>Bacteria</taxon>
        <taxon>Pseudomonadati</taxon>
        <taxon>Pseudomonadota</taxon>
        <taxon>Gammaproteobacteria</taxon>
        <taxon>Oceanospirillales</taxon>
        <taxon>Oceanospirillaceae</taxon>
        <taxon>Oleispira</taxon>
    </lineage>
</organism>
<dbReference type="CDD" id="cd04301">
    <property type="entry name" value="NAT_SF"/>
    <property type="match status" value="1"/>
</dbReference>
<dbReference type="AlphaFoldDB" id="R4YMH0"/>
<name>R4YMH0_OLEAN</name>
<dbReference type="Pfam" id="PF25559">
    <property type="entry name" value="DUF7931"/>
    <property type="match status" value="1"/>
</dbReference>
<dbReference type="Gene3D" id="3.40.630.30">
    <property type="match status" value="1"/>
</dbReference>
<dbReference type="InterPro" id="IPR000182">
    <property type="entry name" value="GNAT_dom"/>
</dbReference>
<dbReference type="Pfam" id="PF13673">
    <property type="entry name" value="Acetyltransf_10"/>
    <property type="match status" value="1"/>
</dbReference>
<keyword evidence="2" id="KW-0808">Transferase</keyword>
<gene>
    <name evidence="2" type="ORF">OLEAN_C18560</name>
</gene>
<keyword evidence="3" id="KW-1185">Reference proteome</keyword>
<dbReference type="PROSITE" id="PS51186">
    <property type="entry name" value="GNAT"/>
    <property type="match status" value="1"/>
</dbReference>
<evidence type="ECO:0000313" key="3">
    <source>
        <dbReference type="Proteomes" id="UP000032749"/>
    </source>
</evidence>
<sequence length="307" mass="35825">MEINIVSWDDAQTALRLIRQKVFVEEQQVPEDLEWDHLDKQAIHFLGKEGNRPVACARLLKDGRLGRLAVLKDYRTHGWGGRILRAAEEHLLDKKKSKMFLSSQANSYYFYFKNGYRPTEEMSWDAGIPHIQMQKILKRPNPTSKTYILGADDESHISNLAVASSVWFQIGSSQCSREINIQINDLTHPLFNNAACISNLTSFIKKSRQTQLRVLINKETPGLSEHPLLQLQHRMSSRFKIRAIDMFNNKEVYSNQVLFDLSGYLRFDYQTTHCNFSNRYSVRRHRTEFEKLWTDSKELIEGKKLNM</sequence>
<evidence type="ECO:0000259" key="1">
    <source>
        <dbReference type="PROSITE" id="PS51186"/>
    </source>
</evidence>
<dbReference type="SUPFAM" id="SSF55729">
    <property type="entry name" value="Acyl-CoA N-acyltransferases (Nat)"/>
    <property type="match status" value="1"/>
</dbReference>
<protein>
    <submittedName>
        <fullName evidence="2">GCN5-related N-acetyltransferase</fullName>
    </submittedName>
</protein>
<dbReference type="InterPro" id="IPR016181">
    <property type="entry name" value="Acyl_CoA_acyltransferase"/>
</dbReference>
<dbReference type="EMBL" id="FO203512">
    <property type="protein sequence ID" value="CCK76032.1"/>
    <property type="molecule type" value="Genomic_DNA"/>
</dbReference>
<dbReference type="GO" id="GO:0016747">
    <property type="term" value="F:acyltransferase activity, transferring groups other than amino-acyl groups"/>
    <property type="evidence" value="ECO:0007669"/>
    <property type="project" value="InterPro"/>
</dbReference>
<dbReference type="InterPro" id="IPR057691">
    <property type="entry name" value="DUF7931"/>
</dbReference>
<dbReference type="HOGENOM" id="CLU_075058_0_0_6"/>
<dbReference type="OrthoDB" id="9796171at2"/>
<feature type="domain" description="N-acetyltransferase" evidence="1">
    <location>
        <begin position="1"/>
        <end position="138"/>
    </location>
</feature>
<dbReference type="KEGG" id="oai:OLEAN_C18560"/>